<accession>A0AAQ4F146</accession>
<protein>
    <submittedName>
        <fullName evidence="2">Uncharacterized protein</fullName>
    </submittedName>
</protein>
<reference evidence="2 3" key="1">
    <citation type="journal article" date="2023" name="Arcadia Sci">
        <title>De novo assembly of a long-read Amblyomma americanum tick genome.</title>
        <authorList>
            <person name="Chou S."/>
            <person name="Poskanzer K.E."/>
            <person name="Rollins M."/>
            <person name="Thuy-Boun P.S."/>
        </authorList>
    </citation>
    <scope>NUCLEOTIDE SEQUENCE [LARGE SCALE GENOMIC DNA]</scope>
    <source>
        <strain evidence="2">F_SG_1</strain>
        <tissue evidence="2">Salivary glands</tissue>
    </source>
</reference>
<organism evidence="2 3">
    <name type="scientific">Amblyomma americanum</name>
    <name type="common">Lone star tick</name>
    <dbReference type="NCBI Taxonomy" id="6943"/>
    <lineage>
        <taxon>Eukaryota</taxon>
        <taxon>Metazoa</taxon>
        <taxon>Ecdysozoa</taxon>
        <taxon>Arthropoda</taxon>
        <taxon>Chelicerata</taxon>
        <taxon>Arachnida</taxon>
        <taxon>Acari</taxon>
        <taxon>Parasitiformes</taxon>
        <taxon>Ixodida</taxon>
        <taxon>Ixodoidea</taxon>
        <taxon>Ixodidae</taxon>
        <taxon>Amblyomminae</taxon>
        <taxon>Amblyomma</taxon>
    </lineage>
</organism>
<feature type="region of interest" description="Disordered" evidence="1">
    <location>
        <begin position="80"/>
        <end position="119"/>
    </location>
</feature>
<proteinExistence type="predicted"/>
<name>A0AAQ4F146_AMBAM</name>
<evidence type="ECO:0000313" key="2">
    <source>
        <dbReference type="EMBL" id="KAK8780448.1"/>
    </source>
</evidence>
<dbReference type="Proteomes" id="UP001321473">
    <property type="component" value="Unassembled WGS sequence"/>
</dbReference>
<sequence length="310" mass="32677">MLMTEAPYLSYWAQVETDQNTDKKGGRDGSVVVSESSYYGDTSVEAVSVIVKAPPLKRNGAKNNERGACKGDGAFMEVDELGPGEVSQKAKNGAGAKDAGRPSGKAPGSTFAAAGRGLNGRRHCAPESDVLASGATQVVPQRGNHSRDKAVDPARTLGRPLEDKALEGPFGDKQDLEGLVPADASLAALEKDERPLFAVPEDIVQVRSESSTVGAPAPGPRKKSSEKGPIFIAVVDGTERSNAMAERNAAAQDFFIERRTAEQERNVQKALPAVEEPVVVSAVAGMSTKIKAHPQRSERTVVKSQAFVTG</sequence>
<evidence type="ECO:0000313" key="3">
    <source>
        <dbReference type="Proteomes" id="UP001321473"/>
    </source>
</evidence>
<evidence type="ECO:0000256" key="1">
    <source>
        <dbReference type="SAM" id="MobiDB-lite"/>
    </source>
</evidence>
<comment type="caution">
    <text evidence="2">The sequence shown here is derived from an EMBL/GenBank/DDBJ whole genome shotgun (WGS) entry which is preliminary data.</text>
</comment>
<keyword evidence="3" id="KW-1185">Reference proteome</keyword>
<gene>
    <name evidence="2" type="ORF">V5799_018217</name>
</gene>
<dbReference type="AlphaFoldDB" id="A0AAQ4F146"/>
<dbReference type="EMBL" id="JARKHS020008861">
    <property type="protein sequence ID" value="KAK8780448.1"/>
    <property type="molecule type" value="Genomic_DNA"/>
</dbReference>